<evidence type="ECO:0000313" key="4">
    <source>
        <dbReference type="Proteomes" id="UP000271227"/>
    </source>
</evidence>
<comment type="caution">
    <text evidence="3">The sequence shown here is derived from an EMBL/GenBank/DDBJ whole genome shotgun (WGS) entry which is preliminary data.</text>
</comment>
<feature type="signal peptide" evidence="2">
    <location>
        <begin position="1"/>
        <end position="29"/>
    </location>
</feature>
<dbReference type="AlphaFoldDB" id="A0A3M0C8K8"/>
<protein>
    <submittedName>
        <fullName evidence="3">Uncharacterized protein</fullName>
    </submittedName>
</protein>
<feature type="compositionally biased region" description="Basic and acidic residues" evidence="1">
    <location>
        <begin position="89"/>
        <end position="99"/>
    </location>
</feature>
<dbReference type="RefSeq" id="WP_121939600.1">
    <property type="nucleotide sequence ID" value="NZ_REFR01000013.1"/>
</dbReference>
<keyword evidence="2" id="KW-0732">Signal</keyword>
<organism evidence="3 4">
    <name type="scientific">Eilatimonas milleporae</name>
    <dbReference type="NCBI Taxonomy" id="911205"/>
    <lineage>
        <taxon>Bacteria</taxon>
        <taxon>Pseudomonadati</taxon>
        <taxon>Pseudomonadota</taxon>
        <taxon>Alphaproteobacteria</taxon>
        <taxon>Kordiimonadales</taxon>
        <taxon>Kordiimonadaceae</taxon>
        <taxon>Eilatimonas</taxon>
    </lineage>
</organism>
<feature type="chain" id="PRO_5018090823" evidence="2">
    <location>
        <begin position="30"/>
        <end position="268"/>
    </location>
</feature>
<name>A0A3M0C8K8_9PROT</name>
<dbReference type="InParanoid" id="A0A3M0C8K8"/>
<sequence length="268" mass="28945">MLNVGLKGVVVLAALVLAAGVGPAGGVLAAEDTAPQEQDTGSQDTGQQDTPQQTPPPENPSRETPSPDGTLLRQPSQQSDPSSGPGRPPARDPFGRRPIDSLTKGQALAAARSDDEVMQALLSLSTHNWIGLRRTQQRFYAYVRDAAALKAYLAICPKHRVEVNTLPIDRLARQYLEVILASQFEGEALERYDALPRGMQAAFTAELGRRVFAFEQGFATAREMAAIEAGTTTLKDYCDTQARDRFDSFVALQATAVRALPQDARQGE</sequence>
<evidence type="ECO:0000313" key="3">
    <source>
        <dbReference type="EMBL" id="RMB04690.1"/>
    </source>
</evidence>
<accession>A0A3M0C8K8</accession>
<reference evidence="3 4" key="1">
    <citation type="submission" date="2018-10" db="EMBL/GenBank/DDBJ databases">
        <title>Genomic Encyclopedia of Archaeal and Bacterial Type Strains, Phase II (KMG-II): from individual species to whole genera.</title>
        <authorList>
            <person name="Goeker M."/>
        </authorList>
    </citation>
    <scope>NUCLEOTIDE SEQUENCE [LARGE SCALE GENOMIC DNA]</scope>
    <source>
        <strain evidence="3 4">DSM 25217</strain>
    </source>
</reference>
<feature type="region of interest" description="Disordered" evidence="1">
    <location>
        <begin position="29"/>
        <end position="104"/>
    </location>
</feature>
<gene>
    <name evidence="3" type="ORF">BXY39_2962</name>
</gene>
<dbReference type="EMBL" id="REFR01000013">
    <property type="protein sequence ID" value="RMB04690.1"/>
    <property type="molecule type" value="Genomic_DNA"/>
</dbReference>
<feature type="compositionally biased region" description="Low complexity" evidence="1">
    <location>
        <begin position="29"/>
        <end position="52"/>
    </location>
</feature>
<keyword evidence="4" id="KW-1185">Reference proteome</keyword>
<evidence type="ECO:0000256" key="2">
    <source>
        <dbReference type="SAM" id="SignalP"/>
    </source>
</evidence>
<proteinExistence type="predicted"/>
<feature type="compositionally biased region" description="Low complexity" evidence="1">
    <location>
        <begin position="73"/>
        <end position="85"/>
    </location>
</feature>
<dbReference type="Proteomes" id="UP000271227">
    <property type="component" value="Unassembled WGS sequence"/>
</dbReference>
<evidence type="ECO:0000256" key="1">
    <source>
        <dbReference type="SAM" id="MobiDB-lite"/>
    </source>
</evidence>